<proteinExistence type="predicted"/>
<evidence type="ECO:0000313" key="1">
    <source>
        <dbReference type="EMBL" id="ALE03106.1"/>
    </source>
</evidence>
<dbReference type="PROSITE" id="PS51257">
    <property type="entry name" value="PROKAR_LIPOPROTEIN"/>
    <property type="match status" value="1"/>
</dbReference>
<accession>A0A0M4LHQ7</accession>
<organism evidence="1 2">
    <name type="scientific">Bartonella ancashensis</name>
    <dbReference type="NCBI Taxonomy" id="1318743"/>
    <lineage>
        <taxon>Bacteria</taxon>
        <taxon>Pseudomonadati</taxon>
        <taxon>Pseudomonadota</taxon>
        <taxon>Alphaproteobacteria</taxon>
        <taxon>Hyphomicrobiales</taxon>
        <taxon>Bartonellaceae</taxon>
        <taxon>Bartonella</taxon>
    </lineage>
</organism>
<dbReference type="KEGG" id="banc:PU02_0292"/>
<sequence>MGVLLHREGRCPTCTVGRFAALQGATLACVVGRFAAS</sequence>
<reference evidence="1 2" key="1">
    <citation type="journal article" date="2015" name="Genome Announc.">
        <title>Complete Genome Sequence of Bartonella ancashensis Strain 20.00, Isolated from the Blood of a Patient with Verruga Peruana.</title>
        <authorList>
            <person name="Hang J."/>
            <person name="Mullins K.E."/>
            <person name="Clifford R.J."/>
            <person name="Onmus-Leone F."/>
            <person name="Yang Y."/>
            <person name="Jiang J."/>
            <person name="Leguia M."/>
            <person name="Kasper M.R."/>
            <person name="Maguina C."/>
            <person name="Lesho E.P."/>
            <person name="Jarman R.G."/>
            <person name="Richards A.L."/>
            <person name="Blazes D."/>
        </authorList>
    </citation>
    <scope>NUCLEOTIDE SEQUENCE [LARGE SCALE GENOMIC DNA]</scope>
    <source>
        <strain evidence="1 2">20.00</strain>
    </source>
</reference>
<protein>
    <submittedName>
        <fullName evidence="1">Uncharacterized protein</fullName>
    </submittedName>
</protein>
<name>A0A0M4LHQ7_9HYPH</name>
<dbReference type="EMBL" id="CP010401">
    <property type="protein sequence ID" value="ALE03106.1"/>
    <property type="molecule type" value="Genomic_DNA"/>
</dbReference>
<dbReference type="AlphaFoldDB" id="A0A0M4LHQ7"/>
<evidence type="ECO:0000313" key="2">
    <source>
        <dbReference type="Proteomes" id="UP000057213"/>
    </source>
</evidence>
<keyword evidence="2" id="KW-1185">Reference proteome</keyword>
<dbReference type="STRING" id="1318743.PU02_0292"/>
<dbReference type="Proteomes" id="UP000057213">
    <property type="component" value="Chromosome"/>
</dbReference>
<gene>
    <name evidence="1" type="ORF">PU02_0292</name>
</gene>